<dbReference type="InterPro" id="IPR003609">
    <property type="entry name" value="Pan_app"/>
</dbReference>
<organism evidence="4">
    <name type="scientific">viral metagenome</name>
    <dbReference type="NCBI Taxonomy" id="1070528"/>
    <lineage>
        <taxon>unclassified sequences</taxon>
        <taxon>metagenomes</taxon>
        <taxon>organismal metagenomes</taxon>
    </lineage>
</organism>
<dbReference type="PROSITE" id="PS50948">
    <property type="entry name" value="PAN"/>
    <property type="match status" value="1"/>
</dbReference>
<keyword evidence="2" id="KW-1133">Transmembrane helix</keyword>
<feature type="domain" description="Apple" evidence="3">
    <location>
        <begin position="47"/>
        <end position="126"/>
    </location>
</feature>
<sequence length="315" mass="34791">MSSTEAVDKMDSSILKLQSLEAEYDLVMTQYRQAYLDYISSLQTINTENNGQGRQFDTLQGRRFWGTSGIKDLTVASTDECIASCAGDLNCTGASFNLSSGYCWLRTGDGDVTVSNNNDEYALMPSISQNTNNLKMLNDKLIRLNVEIMNELNSTEPTVFREIETKNEKKTIMENRNEELLKEKAKILKSMGEYEDLTAQYDSNSIYVRQANAEYILWTILAVTIIVIIIKMVVTPQSRGSDHIKFALKLILGFVFLVTLTKLDNPSAYAIFGVFVIVAIFVVSSSASGSGSGSSSYGASSSYNSPSSSSYSSKF</sequence>
<dbReference type="EMBL" id="MN740989">
    <property type="protein sequence ID" value="QHU21418.1"/>
    <property type="molecule type" value="Genomic_DNA"/>
</dbReference>
<dbReference type="SUPFAM" id="SSF57414">
    <property type="entry name" value="Hairpin loop containing domain-like"/>
    <property type="match status" value="1"/>
</dbReference>
<evidence type="ECO:0000256" key="2">
    <source>
        <dbReference type="SAM" id="Phobius"/>
    </source>
</evidence>
<evidence type="ECO:0000259" key="3">
    <source>
        <dbReference type="PROSITE" id="PS50948"/>
    </source>
</evidence>
<protein>
    <recommendedName>
        <fullName evidence="3">Apple domain-containing protein</fullName>
    </recommendedName>
</protein>
<name>A0A6C0KYJ5_9ZZZZ</name>
<accession>A0A6C0KYJ5</accession>
<keyword evidence="2" id="KW-0472">Membrane</keyword>
<evidence type="ECO:0000256" key="1">
    <source>
        <dbReference type="SAM" id="MobiDB-lite"/>
    </source>
</evidence>
<feature type="transmembrane region" description="Helical" evidence="2">
    <location>
        <begin position="269"/>
        <end position="287"/>
    </location>
</feature>
<feature type="transmembrane region" description="Helical" evidence="2">
    <location>
        <begin position="215"/>
        <end position="234"/>
    </location>
</feature>
<evidence type="ECO:0000313" key="4">
    <source>
        <dbReference type="EMBL" id="QHU21418.1"/>
    </source>
</evidence>
<dbReference type="Pfam" id="PF00024">
    <property type="entry name" value="PAN_1"/>
    <property type="match status" value="1"/>
</dbReference>
<dbReference type="Gene3D" id="3.50.4.10">
    <property type="entry name" value="Hepatocyte Growth Factor"/>
    <property type="match status" value="1"/>
</dbReference>
<reference evidence="4" key="1">
    <citation type="journal article" date="2020" name="Nature">
        <title>Giant virus diversity and host interactions through global metagenomics.</title>
        <authorList>
            <person name="Schulz F."/>
            <person name="Roux S."/>
            <person name="Paez-Espino D."/>
            <person name="Jungbluth S."/>
            <person name="Walsh D.A."/>
            <person name="Denef V.J."/>
            <person name="McMahon K.D."/>
            <person name="Konstantinidis K.T."/>
            <person name="Eloe-Fadrosh E.A."/>
            <person name="Kyrpides N.C."/>
            <person name="Woyke T."/>
        </authorList>
    </citation>
    <scope>NUCLEOTIDE SEQUENCE</scope>
    <source>
        <strain evidence="4">GVMAG-S-3300013094-109</strain>
    </source>
</reference>
<keyword evidence="2" id="KW-0812">Transmembrane</keyword>
<feature type="transmembrane region" description="Helical" evidence="2">
    <location>
        <begin position="246"/>
        <end position="263"/>
    </location>
</feature>
<feature type="region of interest" description="Disordered" evidence="1">
    <location>
        <begin position="288"/>
        <end position="315"/>
    </location>
</feature>
<dbReference type="AlphaFoldDB" id="A0A6C0KYJ5"/>
<proteinExistence type="predicted"/>